<keyword evidence="2" id="KW-0472">Membrane</keyword>
<keyword evidence="2" id="KW-0812">Transmembrane</keyword>
<dbReference type="PROSITE" id="PS50820">
    <property type="entry name" value="LCCL"/>
    <property type="match status" value="1"/>
</dbReference>
<gene>
    <name evidence="4" type="ORF">B0T11DRAFT_86353</name>
</gene>
<dbReference type="Proteomes" id="UP000813385">
    <property type="component" value="Unassembled WGS sequence"/>
</dbReference>
<evidence type="ECO:0000259" key="3">
    <source>
        <dbReference type="PROSITE" id="PS50820"/>
    </source>
</evidence>
<accession>A0A8K0TJI4</accession>
<dbReference type="PANTHER" id="PTHR31331:SF8">
    <property type="entry name" value="LCCL DOMAIN PROTEIN (AFU_ORTHOLOGUE AFUA_5G02970)"/>
    <property type="match status" value="1"/>
</dbReference>
<reference evidence="4" key="1">
    <citation type="journal article" date="2021" name="Nat. Commun.">
        <title>Genetic determinants of endophytism in the Arabidopsis root mycobiome.</title>
        <authorList>
            <person name="Mesny F."/>
            <person name="Miyauchi S."/>
            <person name="Thiergart T."/>
            <person name="Pickel B."/>
            <person name="Atanasova L."/>
            <person name="Karlsson M."/>
            <person name="Huettel B."/>
            <person name="Barry K.W."/>
            <person name="Haridas S."/>
            <person name="Chen C."/>
            <person name="Bauer D."/>
            <person name="Andreopoulos W."/>
            <person name="Pangilinan J."/>
            <person name="LaButti K."/>
            <person name="Riley R."/>
            <person name="Lipzen A."/>
            <person name="Clum A."/>
            <person name="Drula E."/>
            <person name="Henrissat B."/>
            <person name="Kohler A."/>
            <person name="Grigoriev I.V."/>
            <person name="Martin F.M."/>
            <person name="Hacquard S."/>
        </authorList>
    </citation>
    <scope>NUCLEOTIDE SEQUENCE</scope>
    <source>
        <strain evidence="4">MPI-CAGE-AT-0016</strain>
    </source>
</reference>
<feature type="region of interest" description="Disordered" evidence="1">
    <location>
        <begin position="1"/>
        <end position="88"/>
    </location>
</feature>
<feature type="compositionally biased region" description="Low complexity" evidence="1">
    <location>
        <begin position="37"/>
        <end position="47"/>
    </location>
</feature>
<dbReference type="SUPFAM" id="SSF69848">
    <property type="entry name" value="LCCL domain"/>
    <property type="match status" value="1"/>
</dbReference>
<feature type="compositionally biased region" description="Basic and acidic residues" evidence="1">
    <location>
        <begin position="14"/>
        <end position="26"/>
    </location>
</feature>
<dbReference type="EMBL" id="JAGPXD010000003">
    <property type="protein sequence ID" value="KAH7362641.1"/>
    <property type="molecule type" value="Genomic_DNA"/>
</dbReference>
<dbReference type="Pfam" id="PF03815">
    <property type="entry name" value="LCCL"/>
    <property type="match status" value="1"/>
</dbReference>
<feature type="transmembrane region" description="Helical" evidence="2">
    <location>
        <begin position="378"/>
        <end position="401"/>
    </location>
</feature>
<feature type="transmembrane region" description="Helical" evidence="2">
    <location>
        <begin position="532"/>
        <end position="551"/>
    </location>
</feature>
<organism evidence="4 5">
    <name type="scientific">Plectosphaerella cucumerina</name>
    <dbReference type="NCBI Taxonomy" id="40658"/>
    <lineage>
        <taxon>Eukaryota</taxon>
        <taxon>Fungi</taxon>
        <taxon>Dikarya</taxon>
        <taxon>Ascomycota</taxon>
        <taxon>Pezizomycotina</taxon>
        <taxon>Sordariomycetes</taxon>
        <taxon>Hypocreomycetidae</taxon>
        <taxon>Glomerellales</taxon>
        <taxon>Plectosphaerellaceae</taxon>
        <taxon>Plectosphaerella</taxon>
    </lineage>
</organism>
<dbReference type="OrthoDB" id="441660at2759"/>
<keyword evidence="2" id="KW-1133">Transmembrane helix</keyword>
<dbReference type="PANTHER" id="PTHR31331">
    <property type="entry name" value="LCCL DOMAIN PROTEIN (AFU_ORTHOLOGUE AFUA_5G08630)"/>
    <property type="match status" value="1"/>
</dbReference>
<dbReference type="Gene3D" id="2.170.130.20">
    <property type="entry name" value="LCCL-like domain"/>
    <property type="match status" value="1"/>
</dbReference>
<proteinExistence type="predicted"/>
<evidence type="ECO:0000256" key="1">
    <source>
        <dbReference type="SAM" id="MobiDB-lite"/>
    </source>
</evidence>
<evidence type="ECO:0000313" key="4">
    <source>
        <dbReference type="EMBL" id="KAH7362641.1"/>
    </source>
</evidence>
<evidence type="ECO:0000256" key="2">
    <source>
        <dbReference type="SAM" id="Phobius"/>
    </source>
</evidence>
<feature type="transmembrane region" description="Helical" evidence="2">
    <location>
        <begin position="421"/>
        <end position="437"/>
    </location>
</feature>
<evidence type="ECO:0000313" key="5">
    <source>
        <dbReference type="Proteomes" id="UP000813385"/>
    </source>
</evidence>
<feature type="transmembrane region" description="Helical" evidence="2">
    <location>
        <begin position="155"/>
        <end position="172"/>
    </location>
</feature>
<feature type="transmembrane region" description="Helical" evidence="2">
    <location>
        <begin position="334"/>
        <end position="358"/>
    </location>
</feature>
<keyword evidence="5" id="KW-1185">Reference proteome</keyword>
<feature type="transmembrane region" description="Helical" evidence="2">
    <location>
        <begin position="490"/>
        <end position="512"/>
    </location>
</feature>
<feature type="domain" description="LCCL" evidence="3">
    <location>
        <begin position="204"/>
        <end position="307"/>
    </location>
</feature>
<dbReference type="InterPro" id="IPR004043">
    <property type="entry name" value="LCCL"/>
</dbReference>
<comment type="caution">
    <text evidence="4">The sequence shown here is derived from an EMBL/GenBank/DDBJ whole genome shotgun (WGS) entry which is preliminary data.</text>
</comment>
<feature type="transmembrane region" description="Helical" evidence="2">
    <location>
        <begin position="457"/>
        <end position="478"/>
    </location>
</feature>
<dbReference type="AlphaFoldDB" id="A0A8K0TJI4"/>
<dbReference type="InterPro" id="IPR051957">
    <property type="entry name" value="CRISP-LCCL_domain"/>
</dbReference>
<dbReference type="SMART" id="SM00603">
    <property type="entry name" value="LCCL"/>
    <property type="match status" value="1"/>
</dbReference>
<protein>
    <submittedName>
        <fullName evidence="4">LCCL domain-containing protein</fullName>
    </submittedName>
</protein>
<sequence length="699" mass="78021">MLDEASENTPLLMDMDRQDRDPENPAERTNGAADKNSSSTTTTAAASEHPDAPIAGVSSSVDTTPAAAGQRRSYHVEVEDDSLPSTPPRFVQDEGAWKRWKWVPYPVRRFARKVAIWSRGPENPRPWKITPLLPRVQEFPLELVDRFLPKRRQRIFAVCFYVAIWVVTFALVKRQETFASEISGWGLPQEIGCGATFWSAGNRCGIDGVDCRPFDNSGFPFRCPANCHAYQVLNPRAVGDQEILYTQFVIGGNNETHKSGYRGDSHICGSGIHAGVVSNSLGGCGVVRIVGEQSHFPSSRRHDVTSVGFDSYFPLAFVFDEEATCGSKDMRWDLLAVSLVFSIVFSLFIQSPALFFFVTYTGLFWHVGMASDPPKISTIAGLVSNLLGKFLPATFCAWVFYDKMGIRRTLKGLTAQVEKTVLWLGACWVGALTNYTLDFIPISRLTAHDLQQQPGAKAALAIIVIVLFCIVCVQVWFFRQEGRMIKYLKLYALLLGGILLSLTLPELNLRIHHYILAMLLLPGTSMQTRPCLLFQGLLVGLFINGIARWGFDPVLQTSSALQGDAPNNSPLPVIAEPLINLTTTAAASAAAVWTANFTWTRPDATQYDGLSVLVNDVERFRTYFDDSMFAQNFFLWERDPALGMNEYFRFAYMEGSRTWDYTKAGVWTADGEWTQMRPGPSRVMARDLADAADERMRRK</sequence>
<name>A0A8K0TJI4_9PEZI</name>
<dbReference type="InterPro" id="IPR036609">
    <property type="entry name" value="LCCL_sf"/>
</dbReference>